<feature type="binding site" evidence="2">
    <location>
        <position position="172"/>
    </location>
    <ligand>
        <name>Mn(2+)</name>
        <dbReference type="ChEBI" id="CHEBI:29035"/>
        <label>2</label>
    </ligand>
</feature>
<dbReference type="RefSeq" id="WP_353651279.1">
    <property type="nucleotide sequence ID" value="NZ_CP159218.1"/>
</dbReference>
<dbReference type="Gene3D" id="3.40.630.10">
    <property type="entry name" value="Zn peptidases"/>
    <property type="match status" value="1"/>
</dbReference>
<reference evidence="4" key="1">
    <citation type="submission" date="2024-05" db="EMBL/GenBank/DDBJ databases">
        <authorList>
            <person name="Cai S.Y."/>
            <person name="Jin L.M."/>
            <person name="Li H.R."/>
        </authorList>
    </citation>
    <scope>NUCLEOTIDE SEQUENCE</scope>
    <source>
        <strain evidence="4">A5-74</strain>
    </source>
</reference>
<dbReference type="PANTHER" id="PTHR11014:SF63">
    <property type="entry name" value="METALLOPEPTIDASE, PUTATIVE (AFU_ORTHOLOGUE AFUA_6G09600)-RELATED"/>
    <property type="match status" value="1"/>
</dbReference>
<evidence type="ECO:0000259" key="3">
    <source>
        <dbReference type="Pfam" id="PF07687"/>
    </source>
</evidence>
<proteinExistence type="predicted"/>
<comment type="cofactor">
    <cofactor evidence="2">
        <name>Mn(2+)</name>
        <dbReference type="ChEBI" id="CHEBI:29035"/>
    </cofactor>
    <text evidence="2">The Mn(2+) ion enhances activity.</text>
</comment>
<protein>
    <submittedName>
        <fullName evidence="4">M20 family metallopeptidase</fullName>
    </submittedName>
</protein>
<dbReference type="InterPro" id="IPR017439">
    <property type="entry name" value="Amidohydrolase"/>
</dbReference>
<accession>A0AAU8DUP0</accession>
<dbReference type="PIRSF" id="PIRSF005962">
    <property type="entry name" value="Pept_M20D_amidohydro"/>
    <property type="match status" value="1"/>
</dbReference>
<dbReference type="InterPro" id="IPR011650">
    <property type="entry name" value="Peptidase_M20_dimer"/>
</dbReference>
<dbReference type="InterPro" id="IPR002933">
    <property type="entry name" value="Peptidase_M20"/>
</dbReference>
<organism evidence="4">
    <name type="scientific">Nakamurella sp. A5-74</name>
    <dbReference type="NCBI Taxonomy" id="3158264"/>
    <lineage>
        <taxon>Bacteria</taxon>
        <taxon>Bacillati</taxon>
        <taxon>Actinomycetota</taxon>
        <taxon>Actinomycetes</taxon>
        <taxon>Nakamurellales</taxon>
        <taxon>Nakamurellaceae</taxon>
        <taxon>Nakamurella</taxon>
    </lineage>
</organism>
<sequence length="402" mass="41909">MDLLTESRSYADELSALRRELHAVPEVGLTLPVTQQRLLEALAGLDLEISTGDAVTSITAVLRGGAHDGTGPVVLLRADMDALPVIERTGEPFAPAADSPHHDAMHACGHDLHMAGLIGAVKLLAAHRAELPGDVVFMLQPGEEGLDGARYMIEEGVLDAAGRPVAAAYGLHVFSGYFPTGVVAAKAGPLMAASAGLRVRVVGRGGHGSSPHKSADPIPAAAEMVIALQTLVTRAFDVFDPVVITVGSFHAGTKRNVIPDDAVFDTTIRSFSAEAAEKVATLAVQLVEGIGAAHGLTVEAEFQGEYPVTVNDDAEYAFAAEVATDLFGADRFHEMASPLTGSEDFSRVLDLVPGAYLFVGASRDDPATAASNHSPLAAYDDSVLPDCATLLAELAVRRLARG</sequence>
<dbReference type="NCBIfam" id="TIGR01891">
    <property type="entry name" value="amidohydrolases"/>
    <property type="match status" value="1"/>
</dbReference>
<gene>
    <name evidence="4" type="ORF">ABLG96_10555</name>
</gene>
<feature type="binding site" evidence="2">
    <location>
        <position position="144"/>
    </location>
    <ligand>
        <name>Mn(2+)</name>
        <dbReference type="ChEBI" id="CHEBI:29035"/>
        <label>2</label>
    </ligand>
</feature>
<feature type="domain" description="Peptidase M20 dimerisation" evidence="3">
    <location>
        <begin position="194"/>
        <end position="288"/>
    </location>
</feature>
<evidence type="ECO:0000256" key="2">
    <source>
        <dbReference type="PIRSR" id="PIRSR005962-1"/>
    </source>
</evidence>
<dbReference type="Pfam" id="PF01546">
    <property type="entry name" value="Peptidase_M20"/>
    <property type="match status" value="1"/>
</dbReference>
<dbReference type="SUPFAM" id="SSF53187">
    <property type="entry name" value="Zn-dependent exopeptidases"/>
    <property type="match status" value="1"/>
</dbReference>
<dbReference type="GO" id="GO:0046872">
    <property type="term" value="F:metal ion binding"/>
    <property type="evidence" value="ECO:0007669"/>
    <property type="project" value="UniProtKB-KW"/>
</dbReference>
<evidence type="ECO:0000313" key="4">
    <source>
        <dbReference type="EMBL" id="XCG65674.1"/>
    </source>
</evidence>
<feature type="binding site" evidence="2">
    <location>
        <position position="373"/>
    </location>
    <ligand>
        <name>Mn(2+)</name>
        <dbReference type="ChEBI" id="CHEBI:29035"/>
        <label>2</label>
    </ligand>
</feature>
<dbReference type="PANTHER" id="PTHR11014">
    <property type="entry name" value="PEPTIDASE M20 FAMILY MEMBER"/>
    <property type="match status" value="1"/>
</dbReference>
<dbReference type="AlphaFoldDB" id="A0AAU8DUP0"/>
<evidence type="ECO:0000256" key="1">
    <source>
        <dbReference type="ARBA" id="ARBA00022801"/>
    </source>
</evidence>
<dbReference type="SUPFAM" id="SSF55031">
    <property type="entry name" value="Bacterial exopeptidase dimerisation domain"/>
    <property type="match status" value="1"/>
</dbReference>
<dbReference type="GO" id="GO:0050118">
    <property type="term" value="F:N-acetyldiaminopimelate deacetylase activity"/>
    <property type="evidence" value="ECO:0007669"/>
    <property type="project" value="UniProtKB-ARBA"/>
</dbReference>
<dbReference type="CDD" id="cd03886">
    <property type="entry name" value="M20_Acy1"/>
    <property type="match status" value="1"/>
</dbReference>
<feature type="binding site" evidence="2">
    <location>
        <position position="110"/>
    </location>
    <ligand>
        <name>Mn(2+)</name>
        <dbReference type="ChEBI" id="CHEBI:29035"/>
        <label>2</label>
    </ligand>
</feature>
<name>A0AAU8DUP0_9ACTN</name>
<keyword evidence="2" id="KW-0479">Metal-binding</keyword>
<dbReference type="Gene3D" id="3.30.70.360">
    <property type="match status" value="1"/>
</dbReference>
<dbReference type="InterPro" id="IPR036264">
    <property type="entry name" value="Bact_exopeptidase_dim_dom"/>
</dbReference>
<dbReference type="EMBL" id="CP159218">
    <property type="protein sequence ID" value="XCG65674.1"/>
    <property type="molecule type" value="Genomic_DNA"/>
</dbReference>
<dbReference type="GO" id="GO:0019877">
    <property type="term" value="P:diaminopimelate biosynthetic process"/>
    <property type="evidence" value="ECO:0007669"/>
    <property type="project" value="UniProtKB-ARBA"/>
</dbReference>
<keyword evidence="2" id="KW-0464">Manganese</keyword>
<dbReference type="Pfam" id="PF07687">
    <property type="entry name" value="M20_dimer"/>
    <property type="match status" value="1"/>
</dbReference>
<keyword evidence="1" id="KW-0378">Hydrolase</keyword>
<feature type="binding site" evidence="2">
    <location>
        <position position="108"/>
    </location>
    <ligand>
        <name>Mn(2+)</name>
        <dbReference type="ChEBI" id="CHEBI:29035"/>
        <label>2</label>
    </ligand>
</feature>
<dbReference type="FunFam" id="3.30.70.360:FF:000001">
    <property type="entry name" value="N-acetyldiaminopimelate deacetylase"/>
    <property type="match status" value="1"/>
</dbReference>